<evidence type="ECO:0000256" key="1">
    <source>
        <dbReference type="SAM" id="SignalP"/>
    </source>
</evidence>
<protein>
    <recommendedName>
        <fullName evidence="4">DUF4136 domain-containing protein</fullName>
    </recommendedName>
</protein>
<dbReference type="AlphaFoldDB" id="A0A418WQJ2"/>
<feature type="signal peptide" evidence="1">
    <location>
        <begin position="1"/>
        <end position="24"/>
    </location>
</feature>
<dbReference type="PROSITE" id="PS51257">
    <property type="entry name" value="PROKAR_LIPOPROTEIN"/>
    <property type="match status" value="1"/>
</dbReference>
<comment type="caution">
    <text evidence="2">The sequence shown here is derived from an EMBL/GenBank/DDBJ whole genome shotgun (WGS) entry which is preliminary data.</text>
</comment>
<dbReference type="RefSeq" id="WP_119759744.1">
    <property type="nucleotide sequence ID" value="NZ_QYUM01000002.1"/>
</dbReference>
<dbReference type="EMBL" id="QYUM01000002">
    <property type="protein sequence ID" value="RJF93466.1"/>
    <property type="molecule type" value="Genomic_DNA"/>
</dbReference>
<gene>
    <name evidence="2" type="ORF">D3876_03830</name>
</gene>
<sequence length="175" mass="18446">MTRTLKIWGGATLAALTLAGCARAPEYSFVSRGDAPDARTRYALVQPEGEAPVLSPEIEAALVPALAAQGLVQAEPNTKPDLLLFAGVARRPAKVASFTRDNPGDTAEAPGWIATPDRHGRRVTTLALRFVDPATGTVVRSVRAEARHGKRQAEMVIAPLVEGATAGRMATQPES</sequence>
<keyword evidence="1" id="KW-0732">Signal</keyword>
<feature type="chain" id="PRO_5019511365" description="DUF4136 domain-containing protein" evidence="1">
    <location>
        <begin position="25"/>
        <end position="175"/>
    </location>
</feature>
<accession>A0A418WQJ2</accession>
<proteinExistence type="predicted"/>
<evidence type="ECO:0000313" key="2">
    <source>
        <dbReference type="EMBL" id="RJF93466.1"/>
    </source>
</evidence>
<dbReference type="Proteomes" id="UP000286100">
    <property type="component" value="Unassembled WGS sequence"/>
</dbReference>
<name>A0A418WQJ2_9SPHN</name>
<reference evidence="2 3" key="1">
    <citation type="submission" date="2018-09" db="EMBL/GenBank/DDBJ databases">
        <authorList>
            <person name="Zhu H."/>
        </authorList>
    </citation>
    <scope>NUCLEOTIDE SEQUENCE [LARGE SCALE GENOMIC DNA]</scope>
    <source>
        <strain evidence="2 3">K2R01-6</strain>
    </source>
</reference>
<evidence type="ECO:0008006" key="4">
    <source>
        <dbReference type="Google" id="ProtNLM"/>
    </source>
</evidence>
<organism evidence="2 3">
    <name type="scientific">Sphingomonas cavernae</name>
    <dbReference type="NCBI Taxonomy" id="2320861"/>
    <lineage>
        <taxon>Bacteria</taxon>
        <taxon>Pseudomonadati</taxon>
        <taxon>Pseudomonadota</taxon>
        <taxon>Alphaproteobacteria</taxon>
        <taxon>Sphingomonadales</taxon>
        <taxon>Sphingomonadaceae</taxon>
        <taxon>Sphingomonas</taxon>
    </lineage>
</organism>
<evidence type="ECO:0000313" key="3">
    <source>
        <dbReference type="Proteomes" id="UP000286100"/>
    </source>
</evidence>
<keyword evidence="3" id="KW-1185">Reference proteome</keyword>